<dbReference type="EMBL" id="QNUH01000018">
    <property type="protein sequence ID" value="REC74816.1"/>
    <property type="molecule type" value="Genomic_DNA"/>
</dbReference>
<evidence type="ECO:0000313" key="2">
    <source>
        <dbReference type="Proteomes" id="UP000257030"/>
    </source>
</evidence>
<keyword evidence="2" id="KW-1185">Reference proteome</keyword>
<protein>
    <submittedName>
        <fullName evidence="1">Type III effector</fullName>
    </submittedName>
</protein>
<dbReference type="OrthoDB" id="9790826at2"/>
<dbReference type="Proteomes" id="UP000257030">
    <property type="component" value="Unassembled WGS sequence"/>
</dbReference>
<dbReference type="RefSeq" id="WP_116013461.1">
    <property type="nucleotide sequence ID" value="NZ_QNUH01000018.1"/>
</dbReference>
<accession>A0A3D9D9Y1</accession>
<gene>
    <name evidence="1" type="ORF">DRF60_17010</name>
</gene>
<dbReference type="Pfam" id="PF08888">
    <property type="entry name" value="HopJ"/>
    <property type="match status" value="1"/>
</dbReference>
<comment type="caution">
    <text evidence="1">The sequence shown here is derived from an EMBL/GenBank/DDBJ whole genome shotgun (WGS) entry which is preliminary data.</text>
</comment>
<dbReference type="InterPro" id="IPR038604">
    <property type="entry name" value="HopJ_sf"/>
</dbReference>
<evidence type="ECO:0000313" key="1">
    <source>
        <dbReference type="EMBL" id="REC74816.1"/>
    </source>
</evidence>
<sequence>MLLEQLKNSPETIQFKEVIAYIDGQYDFTPTSFKNGTAINEAGQNNGSCKVFSFAKLQGLSKEHTLPLFGEFYREDVLKNPEGTDHQNIRNFMEYGWEGIYFEGEALKQK</sequence>
<name>A0A3D9D9Y1_9FLAO</name>
<reference evidence="1 2" key="1">
    <citation type="journal article" date="2010" name="Syst. Appl. Microbiol.">
        <title>Four new species of Chryseobacterium from the rhizosphere of coastal sand dune plants, Chryseobacterium elymi sp. nov., Chryseobacterium hagamense sp. nov., Chryseobacterium lathyri sp. nov. and Chryseobacterium rhizosphaerae sp. nov.</title>
        <authorList>
            <person name="Cho S.H."/>
            <person name="Lee K.S."/>
            <person name="Shin D.S."/>
            <person name="Han J.H."/>
            <person name="Park K.S."/>
            <person name="Lee C.H."/>
            <person name="Park K.H."/>
            <person name="Kim S.B."/>
        </authorList>
    </citation>
    <scope>NUCLEOTIDE SEQUENCE [LARGE SCALE GENOMIC DNA]</scope>
    <source>
        <strain evidence="1 2">KCTC 22547</strain>
    </source>
</reference>
<organism evidence="1 2">
    <name type="scientific">Chryseobacterium elymi</name>
    <dbReference type="NCBI Taxonomy" id="395936"/>
    <lineage>
        <taxon>Bacteria</taxon>
        <taxon>Pseudomonadati</taxon>
        <taxon>Bacteroidota</taxon>
        <taxon>Flavobacteriia</taxon>
        <taxon>Flavobacteriales</taxon>
        <taxon>Weeksellaceae</taxon>
        <taxon>Chryseobacterium group</taxon>
        <taxon>Chryseobacterium</taxon>
    </lineage>
</organism>
<dbReference type="AlphaFoldDB" id="A0A3D9D9Y1"/>
<proteinExistence type="predicted"/>
<dbReference type="Gene3D" id="3.20.160.10">
    <property type="entry name" value="vpa0580 domain like"/>
    <property type="match status" value="1"/>
</dbReference>
<dbReference type="InterPro" id="IPR014984">
    <property type="entry name" value="HopJ"/>
</dbReference>